<dbReference type="SUPFAM" id="SSF103473">
    <property type="entry name" value="MFS general substrate transporter"/>
    <property type="match status" value="1"/>
</dbReference>
<reference evidence="7 8" key="1">
    <citation type="journal article" date="2014" name="Mol. Ecol.">
        <title>Evolution of Synechococcus.</title>
        <authorList>
            <person name="Dvorak P."/>
            <person name="Casamatta D."/>
            <person name="Hasler P."/>
            <person name="Poulickova A."/>
            <person name="Ondrej V."/>
            <person name="Sanges R."/>
        </authorList>
    </citation>
    <scope>NUCLEOTIDE SEQUENCE [LARGE SCALE GENOMIC DNA]</scope>
    <source>
        <strain evidence="7 8">CAUP A 1101</strain>
    </source>
</reference>
<keyword evidence="8" id="KW-1185">Reference proteome</keyword>
<dbReference type="InterPro" id="IPR052528">
    <property type="entry name" value="Sugar_transport-like"/>
</dbReference>
<evidence type="ECO:0000256" key="4">
    <source>
        <dbReference type="ARBA" id="ARBA00023136"/>
    </source>
</evidence>
<feature type="transmembrane region" description="Helical" evidence="5">
    <location>
        <begin position="189"/>
        <end position="208"/>
    </location>
</feature>
<comment type="caution">
    <text evidence="7">The sequence shown here is derived from an EMBL/GenBank/DDBJ whole genome shotgun (WGS) entry which is preliminary data.</text>
</comment>
<feature type="transmembrane region" description="Helical" evidence="5">
    <location>
        <begin position="441"/>
        <end position="463"/>
    </location>
</feature>
<feature type="transmembrane region" description="Helical" evidence="5">
    <location>
        <begin position="147"/>
        <end position="169"/>
    </location>
</feature>
<evidence type="ECO:0000313" key="8">
    <source>
        <dbReference type="Proteomes" id="UP000030170"/>
    </source>
</evidence>
<evidence type="ECO:0000256" key="5">
    <source>
        <dbReference type="SAM" id="Phobius"/>
    </source>
</evidence>
<name>A0A098TI52_9CYAN</name>
<feature type="transmembrane region" description="Helical" evidence="5">
    <location>
        <begin position="372"/>
        <end position="392"/>
    </location>
</feature>
<keyword evidence="4 5" id="KW-0472">Membrane</keyword>
<dbReference type="GO" id="GO:0005886">
    <property type="term" value="C:plasma membrane"/>
    <property type="evidence" value="ECO:0007669"/>
    <property type="project" value="UniProtKB-SubCell"/>
</dbReference>
<evidence type="ECO:0000256" key="2">
    <source>
        <dbReference type="ARBA" id="ARBA00022692"/>
    </source>
</evidence>
<evidence type="ECO:0000259" key="6">
    <source>
        <dbReference type="PROSITE" id="PS50850"/>
    </source>
</evidence>
<gene>
    <name evidence="7" type="ORF">DO97_15505</name>
</gene>
<dbReference type="EMBL" id="JJML01000051">
    <property type="protein sequence ID" value="KGF71789.1"/>
    <property type="molecule type" value="Genomic_DNA"/>
</dbReference>
<evidence type="ECO:0000256" key="1">
    <source>
        <dbReference type="ARBA" id="ARBA00004651"/>
    </source>
</evidence>
<accession>A0A098TI52</accession>
<dbReference type="Proteomes" id="UP000030170">
    <property type="component" value="Unassembled WGS sequence"/>
</dbReference>
<feature type="domain" description="Major facilitator superfamily (MFS) profile" evidence="6">
    <location>
        <begin position="282"/>
        <end position="470"/>
    </location>
</feature>
<organism evidence="7 8">
    <name type="scientific">Neosynechococcus sphagnicola sy1</name>
    <dbReference type="NCBI Taxonomy" id="1497020"/>
    <lineage>
        <taxon>Bacteria</taxon>
        <taxon>Bacillati</taxon>
        <taxon>Cyanobacteriota</taxon>
        <taxon>Cyanophyceae</taxon>
        <taxon>Neosynechococcales</taxon>
        <taxon>Neosynechococcaceae</taxon>
        <taxon>Neosynechococcus</taxon>
    </lineage>
</organism>
<dbReference type="InterPro" id="IPR020846">
    <property type="entry name" value="MFS_dom"/>
</dbReference>
<keyword evidence="3 5" id="KW-1133">Transmembrane helix</keyword>
<sequence>MDAIAAEISTETAFIQVGPIVERVKLKSRSPTASLKASKDEIRTSLKASTLDGVFATLFSNVTGGVLLTNFLLELGASPTEIGVLASIPMLANLMQPIGAYFSEQTNSRHDYCFWVYSISRSLWVGLAIAIFLVGRNHAAPNFLIEITLGVAIFSYFLGALGSAPWLSWMAALVPRSLRGRYFGLRSSAANLTNLISMPLLGFVVSRWQGGSIQGYSVVLILGVVSGLVSLCFQNFMVDVNPQSGQEVFSIHTIEADDSFSQPTSQTLFQPISLASIWQDSNFLKFLVYVNLWTFSVNLSAPFFNVYLLNDLALDISQVTLYNSLSAGANLLLLMFWGKLADRIGNRPILIGVGIVFAIFPIFWLMTGTNPLSTWVWLPLLHLIAGATAAAIDLCSNNFQMGIAPHHNQSTYFGIAAAFAGISGALGTTAGGFFAQLGYGGLLGLFAFSSVLRLGALLPLIFVQERQLPE</sequence>
<dbReference type="Gene3D" id="1.20.1250.20">
    <property type="entry name" value="MFS general substrate transporter like domains"/>
    <property type="match status" value="2"/>
</dbReference>
<dbReference type="STRING" id="1497020.DO97_15505"/>
<keyword evidence="2 5" id="KW-0812">Transmembrane</keyword>
<evidence type="ECO:0000313" key="7">
    <source>
        <dbReference type="EMBL" id="KGF71789.1"/>
    </source>
</evidence>
<protein>
    <submittedName>
        <fullName evidence="7">MFS transporter</fullName>
    </submittedName>
</protein>
<dbReference type="PROSITE" id="PS50850">
    <property type="entry name" value="MFS"/>
    <property type="match status" value="1"/>
</dbReference>
<dbReference type="AlphaFoldDB" id="A0A098TI52"/>
<feature type="transmembrane region" description="Helical" evidence="5">
    <location>
        <begin position="114"/>
        <end position="135"/>
    </location>
</feature>
<dbReference type="PANTHER" id="PTHR23526">
    <property type="entry name" value="INTEGRAL MEMBRANE TRANSPORT PROTEIN-RELATED"/>
    <property type="match status" value="1"/>
</dbReference>
<dbReference type="Pfam" id="PF07690">
    <property type="entry name" value="MFS_1"/>
    <property type="match status" value="2"/>
</dbReference>
<feature type="transmembrane region" description="Helical" evidence="5">
    <location>
        <begin position="214"/>
        <end position="233"/>
    </location>
</feature>
<dbReference type="InterPro" id="IPR011701">
    <property type="entry name" value="MFS"/>
</dbReference>
<feature type="transmembrane region" description="Helical" evidence="5">
    <location>
        <begin position="412"/>
        <end position="435"/>
    </location>
</feature>
<dbReference type="GO" id="GO:0022857">
    <property type="term" value="F:transmembrane transporter activity"/>
    <property type="evidence" value="ECO:0007669"/>
    <property type="project" value="InterPro"/>
</dbReference>
<dbReference type="InterPro" id="IPR036259">
    <property type="entry name" value="MFS_trans_sf"/>
</dbReference>
<comment type="subcellular location">
    <subcellularLocation>
        <location evidence="1">Cell membrane</location>
        <topology evidence="1">Multi-pass membrane protein</topology>
    </subcellularLocation>
</comment>
<dbReference type="PANTHER" id="PTHR23526:SF2">
    <property type="entry name" value="MAJOR FACILITATOR SUPERFAMILY (MFS) PROFILE DOMAIN-CONTAINING PROTEIN"/>
    <property type="match status" value="1"/>
</dbReference>
<proteinExistence type="predicted"/>
<feature type="transmembrane region" description="Helical" evidence="5">
    <location>
        <begin position="320"/>
        <end position="337"/>
    </location>
</feature>
<evidence type="ECO:0000256" key="3">
    <source>
        <dbReference type="ARBA" id="ARBA00022989"/>
    </source>
</evidence>
<feature type="transmembrane region" description="Helical" evidence="5">
    <location>
        <begin position="349"/>
        <end position="366"/>
    </location>
</feature>
<feature type="transmembrane region" description="Helical" evidence="5">
    <location>
        <begin position="286"/>
        <end position="308"/>
    </location>
</feature>